<gene>
    <name evidence="2" type="ORF">Spb1_26930</name>
</gene>
<evidence type="ECO:0000259" key="1">
    <source>
        <dbReference type="Pfam" id="PF13360"/>
    </source>
</evidence>
<feature type="domain" description="Pyrrolo-quinoline quinone repeat" evidence="1">
    <location>
        <begin position="372"/>
        <end position="430"/>
    </location>
</feature>
<dbReference type="Pfam" id="PF13360">
    <property type="entry name" value="PQQ_2"/>
    <property type="match status" value="2"/>
</dbReference>
<protein>
    <submittedName>
        <fullName evidence="2">Outer membrane biogenesis protein BamB</fullName>
    </submittedName>
</protein>
<reference evidence="2 3" key="1">
    <citation type="submission" date="2019-02" db="EMBL/GenBank/DDBJ databases">
        <title>Deep-cultivation of Planctomycetes and their phenomic and genomic characterization uncovers novel biology.</title>
        <authorList>
            <person name="Wiegand S."/>
            <person name="Jogler M."/>
            <person name="Boedeker C."/>
            <person name="Pinto D."/>
            <person name="Vollmers J."/>
            <person name="Rivas-Marin E."/>
            <person name="Kohn T."/>
            <person name="Peeters S.H."/>
            <person name="Heuer A."/>
            <person name="Rast P."/>
            <person name="Oberbeckmann S."/>
            <person name="Bunk B."/>
            <person name="Jeske O."/>
            <person name="Meyerdierks A."/>
            <person name="Storesund J.E."/>
            <person name="Kallscheuer N."/>
            <person name="Luecker S."/>
            <person name="Lage O.M."/>
            <person name="Pohl T."/>
            <person name="Merkel B.J."/>
            <person name="Hornburger P."/>
            <person name="Mueller R.-W."/>
            <person name="Bruemmer F."/>
            <person name="Labrenz M."/>
            <person name="Spormann A.M."/>
            <person name="Op den Camp H."/>
            <person name="Overmann J."/>
            <person name="Amann R."/>
            <person name="Jetten M.S.M."/>
            <person name="Mascher T."/>
            <person name="Medema M.H."/>
            <person name="Devos D.P."/>
            <person name="Kaster A.-K."/>
            <person name="Ovreas L."/>
            <person name="Rohde M."/>
            <person name="Galperin M.Y."/>
            <person name="Jogler C."/>
        </authorList>
    </citation>
    <scope>NUCLEOTIDE SEQUENCE [LARGE SCALE GENOMIC DNA]</scope>
    <source>
        <strain evidence="2 3">Spb1</strain>
    </source>
</reference>
<dbReference type="KEGG" id="peh:Spb1_26930"/>
<dbReference type="SUPFAM" id="SSF50998">
    <property type="entry name" value="Quinoprotein alcohol dehydrogenase-like"/>
    <property type="match status" value="1"/>
</dbReference>
<dbReference type="InterPro" id="IPR018391">
    <property type="entry name" value="PQQ_b-propeller_rpt"/>
</dbReference>
<keyword evidence="3" id="KW-1185">Reference proteome</keyword>
<organism evidence="2 3">
    <name type="scientific">Planctopirus ephydatiae</name>
    <dbReference type="NCBI Taxonomy" id="2528019"/>
    <lineage>
        <taxon>Bacteria</taxon>
        <taxon>Pseudomonadati</taxon>
        <taxon>Planctomycetota</taxon>
        <taxon>Planctomycetia</taxon>
        <taxon>Planctomycetales</taxon>
        <taxon>Planctomycetaceae</taxon>
        <taxon>Planctopirus</taxon>
    </lineage>
</organism>
<name>A0A518GQF1_9PLAN</name>
<dbReference type="AlphaFoldDB" id="A0A518GQF1"/>
<evidence type="ECO:0000313" key="2">
    <source>
        <dbReference type="EMBL" id="QDV30759.1"/>
    </source>
</evidence>
<dbReference type="PANTHER" id="PTHR34512">
    <property type="entry name" value="CELL SURFACE PROTEIN"/>
    <property type="match status" value="1"/>
</dbReference>
<proteinExistence type="predicted"/>
<dbReference type="InterPro" id="IPR011047">
    <property type="entry name" value="Quinoprotein_ADH-like_sf"/>
</dbReference>
<dbReference type="PANTHER" id="PTHR34512:SF30">
    <property type="entry name" value="OUTER MEMBRANE PROTEIN ASSEMBLY FACTOR BAMB"/>
    <property type="match status" value="1"/>
</dbReference>
<dbReference type="Proteomes" id="UP000315349">
    <property type="component" value="Chromosome"/>
</dbReference>
<dbReference type="EMBL" id="CP036299">
    <property type="protein sequence ID" value="QDV30759.1"/>
    <property type="molecule type" value="Genomic_DNA"/>
</dbReference>
<sequence length="470" mass="50895">MKITAQRINESTLRSPPRHKINSINTSFIAAKTSRKDKVLALGNSTVINNSPYLNSPYLALLLTISISWLTPGLSQAENWPRFRGLNGTGLSTEKGVATQWDPQDAKWVCTLPAEGHSSPVIWDNRVFVTSAEVLSNEKIKRSLHAIKTDTGEIAWTASTILGVNGKHAKSSFANASPTTDGERVYIAWADTERFLVEAFDFGGKKLWSYDLGPFASQHGQGASPILFENLLIMANDQDSDSSIVALHRKTGELAWRKARESRETSYATPAIFEPANGAPAQLICVNGVSGVTALDPYTGDLLWTSEAFRQRTVASPLVTAGRIVAGAGQGGKGTMYHIIDPLAKPSDGQLPVALKLERLLPYVPCAIIHKDLLFLWGDGGVVSCFNPKTGEPIWTERAGGKFTASPIVIDDRLYNIDENGKIICLAADSTFKVLGNTSLNEGSYSSLAVSNGVVYAKTFTKLYALPPTR</sequence>
<dbReference type="Gene3D" id="2.130.10.10">
    <property type="entry name" value="YVTN repeat-like/Quinoprotein amine dehydrogenase"/>
    <property type="match status" value="2"/>
</dbReference>
<dbReference type="InterPro" id="IPR015943">
    <property type="entry name" value="WD40/YVTN_repeat-like_dom_sf"/>
</dbReference>
<feature type="domain" description="Pyrrolo-quinoline quinone repeat" evidence="1">
    <location>
        <begin position="114"/>
        <end position="260"/>
    </location>
</feature>
<dbReference type="InterPro" id="IPR002372">
    <property type="entry name" value="PQQ_rpt_dom"/>
</dbReference>
<dbReference type="RefSeq" id="WP_186377565.1">
    <property type="nucleotide sequence ID" value="NZ_CP036299.1"/>
</dbReference>
<evidence type="ECO:0000313" key="3">
    <source>
        <dbReference type="Proteomes" id="UP000315349"/>
    </source>
</evidence>
<accession>A0A518GQF1</accession>
<dbReference type="SMART" id="SM00564">
    <property type="entry name" value="PQQ"/>
    <property type="match status" value="4"/>
</dbReference>